<evidence type="ECO:0000313" key="4">
    <source>
        <dbReference type="Proteomes" id="UP000225178"/>
    </source>
</evidence>
<dbReference type="Proteomes" id="UP000223571">
    <property type="component" value="Segment"/>
</dbReference>
<gene>
    <name evidence="1" type="ORF">ES420910_036</name>
    <name evidence="2" type="ORF">Sn130910_036</name>
</gene>
<accession>A0A1D7SD24</accession>
<protein>
    <recommendedName>
        <fullName evidence="5">Virion structural protein</fullName>
    </recommendedName>
</protein>
<evidence type="ECO:0000313" key="2">
    <source>
        <dbReference type="EMBL" id="AOO12683.1"/>
    </source>
</evidence>
<evidence type="ECO:0008006" key="5">
    <source>
        <dbReference type="Google" id="ProtNLM"/>
    </source>
</evidence>
<evidence type="ECO:0000313" key="3">
    <source>
        <dbReference type="Proteomes" id="UP000223571"/>
    </source>
</evidence>
<proteinExistence type="predicted"/>
<dbReference type="EMBL" id="KX349291">
    <property type="protein sequence ID" value="AOO11517.1"/>
    <property type="molecule type" value="Genomic_DNA"/>
</dbReference>
<organism evidence="1 4">
    <name type="scientific">Cyanophage S-RIM44</name>
    <dbReference type="NCBI Taxonomy" id="1278485"/>
    <lineage>
        <taxon>Viruses</taxon>
        <taxon>Duplodnaviria</taxon>
        <taxon>Heunggongvirae</taxon>
        <taxon>Uroviricota</taxon>
        <taxon>Caudoviricetes</taxon>
        <taxon>Pantevenvirales</taxon>
        <taxon>Kyanoviridae</taxon>
        <taxon>Vellamovirus</taxon>
        <taxon>Vellamovirus rhodeisland44</taxon>
    </lineage>
</organism>
<dbReference type="Proteomes" id="UP000225178">
    <property type="component" value="Segment"/>
</dbReference>
<dbReference type="EMBL" id="KX349296">
    <property type="protein sequence ID" value="AOO12683.1"/>
    <property type="molecule type" value="Genomic_DNA"/>
</dbReference>
<sequence length="486" mass="51327">MTQDSSFTSRSPNNQGFNGSFYEPNWSNFMNSYNIGGRDGARTKTFSWTITFNTYGRQRFYANVDDYGAIYINGNYEMGMGGFGGQSLVTTSNYYGPGTYTLSATSINSGGGPWGIAIDWVDAVPPPPVPGCTDPRASNYNPNADVDNGTCSYPTPSISFSINPTNYIAPNSATLTWSVSGATSQSIDQGIGSVNSSGSLVVSPNNSRSYKLDASYYGITSATRTVDLTVYQPVNVSISSVPASIITGGIAQLTWVTSGDASSASIDQGVGAVLLSSSRNVSPSVTTTYTLSASGLGGSDTDSATVTVFQRPTLSQSVPTVIEYNGSFTANTTTEYANNNVSASYIFNYLDGSTDNAVVNGSPNADAVTPGQVTQDLSTVVPWTDFGPNTIIVTFSASGDGGIVTESETINVNIDQLPDNITIPDNLDELPLDQIAAPDVETVLSDPIVVTGIDIPVTIKSNFPIQVRFDDNDPDIESNWNDVQQI</sequence>
<evidence type="ECO:0000313" key="1">
    <source>
        <dbReference type="EMBL" id="AOO11517.1"/>
    </source>
</evidence>
<reference evidence="3 4" key="1">
    <citation type="journal article" date="2016" name="Environ. Microbiol.">
        <title>Genomic diversification of marine cyanophages into stable ecotypes.</title>
        <authorList>
            <person name="Marston M.F."/>
            <person name="Martiny J.B."/>
        </authorList>
    </citation>
    <scope>NUCLEOTIDE SEQUENCE [LARGE SCALE GENOMIC DNA]</scope>
    <source>
        <strain evidence="1">ES_42_0910</strain>
        <strain evidence="2">Sn_13_0910</strain>
    </source>
</reference>
<name>A0A1D7SD24_9CAUD</name>